<dbReference type="EMBL" id="VYYT01000389">
    <property type="protein sequence ID" value="KAK2738124.1"/>
    <property type="molecule type" value="Genomic_DNA"/>
</dbReference>
<protein>
    <recommendedName>
        <fullName evidence="1">Heterokaryon incompatibility domain-containing protein</fullName>
    </recommendedName>
</protein>
<keyword evidence="3" id="KW-1185">Reference proteome</keyword>
<feature type="domain" description="Heterokaryon incompatibility" evidence="1">
    <location>
        <begin position="149"/>
        <end position="279"/>
    </location>
</feature>
<dbReference type="Proteomes" id="UP001281614">
    <property type="component" value="Unassembled WGS sequence"/>
</dbReference>
<accession>A0AAD9Y5Y5</accession>
<reference evidence="2" key="1">
    <citation type="submission" date="2023-02" db="EMBL/GenBank/DDBJ databases">
        <title>Colletotrichum kahawae CIFC_Que2 genome sequencing and assembly.</title>
        <authorList>
            <person name="Baroncelli R."/>
        </authorList>
    </citation>
    <scope>NUCLEOTIDE SEQUENCE</scope>
    <source>
        <strain evidence="2">CIFC_Que2</strain>
    </source>
</reference>
<dbReference type="InterPro" id="IPR010730">
    <property type="entry name" value="HET"/>
</dbReference>
<comment type="caution">
    <text evidence="2">The sequence shown here is derived from an EMBL/GenBank/DDBJ whole genome shotgun (WGS) entry which is preliminary data.</text>
</comment>
<evidence type="ECO:0000259" key="1">
    <source>
        <dbReference type="Pfam" id="PF06985"/>
    </source>
</evidence>
<gene>
    <name evidence="2" type="ORF">CKAH01_07502</name>
</gene>
<proteinExistence type="predicted"/>
<name>A0AAD9Y5Y5_COLKA</name>
<organism evidence="2 3">
    <name type="scientific">Colletotrichum kahawae</name>
    <name type="common">Coffee berry disease fungus</name>
    <dbReference type="NCBI Taxonomy" id="34407"/>
    <lineage>
        <taxon>Eukaryota</taxon>
        <taxon>Fungi</taxon>
        <taxon>Dikarya</taxon>
        <taxon>Ascomycota</taxon>
        <taxon>Pezizomycotina</taxon>
        <taxon>Sordariomycetes</taxon>
        <taxon>Hypocreomycetidae</taxon>
        <taxon>Glomerellales</taxon>
        <taxon>Glomerellaceae</taxon>
        <taxon>Colletotrichum</taxon>
        <taxon>Colletotrichum gloeosporioides species complex</taxon>
    </lineage>
</organism>
<sequence length="371" mass="42623">MREFIYPIRVQLLKSSCRVCRLVGHLSNPDQSPDIVPEAFRVGVWSVPGHEKVQSVRLNVRSPKTDVQPLEDYRDYWSYLLAHKYPNSESAQIRMLQPSQICFDFFKRKLEVCYKDHEECRYRSQAPSGLRLIDVNTKKVSPVGPGFRYIALSYVWGDYPAQNLEDDFPTVVQDAMSVTKALGCQYLWVDRHCIDQDPNSLQKRKMIEQMDRIYGNAFVTIIAASGNSSRDGLPGMSGPPRRRQQNIRVGDINLVELSRVGQETVKRGKWATQGWTFQEGYLSKRRLIFTDKEVLQLCNRELVKETQAGRDVDPYLVLNPSNIWTGTVSRCHGLEPGRDLRLCRSSYRDPAPLDPLFYRGTPPSPTTYLRS</sequence>
<dbReference type="Pfam" id="PF06985">
    <property type="entry name" value="HET"/>
    <property type="match status" value="1"/>
</dbReference>
<dbReference type="PANTHER" id="PTHR33112">
    <property type="entry name" value="DOMAIN PROTEIN, PUTATIVE-RELATED"/>
    <property type="match status" value="1"/>
</dbReference>
<dbReference type="AlphaFoldDB" id="A0AAD9Y5Y5"/>
<evidence type="ECO:0000313" key="2">
    <source>
        <dbReference type="EMBL" id="KAK2738124.1"/>
    </source>
</evidence>
<evidence type="ECO:0000313" key="3">
    <source>
        <dbReference type="Proteomes" id="UP001281614"/>
    </source>
</evidence>
<dbReference type="PANTHER" id="PTHR33112:SF1">
    <property type="entry name" value="HETEROKARYON INCOMPATIBILITY DOMAIN-CONTAINING PROTEIN"/>
    <property type="match status" value="1"/>
</dbReference>